<feature type="compositionally biased region" description="Acidic residues" evidence="1">
    <location>
        <begin position="1221"/>
        <end position="1233"/>
    </location>
</feature>
<feature type="compositionally biased region" description="Basic and acidic residues" evidence="1">
    <location>
        <begin position="1052"/>
        <end position="1065"/>
    </location>
</feature>
<dbReference type="EMBL" id="BDIP01000164">
    <property type="protein sequence ID" value="GIQ80410.1"/>
    <property type="molecule type" value="Genomic_DNA"/>
</dbReference>
<feature type="non-terminal residue" evidence="2">
    <location>
        <position position="1255"/>
    </location>
</feature>
<evidence type="ECO:0000313" key="2">
    <source>
        <dbReference type="EMBL" id="GIQ80410.1"/>
    </source>
</evidence>
<sequence length="1255" mass="130288">CQSIKRSARETKQNQYRAKVKTKAKSKTYKGTKAKGKMVSHLIATRPNRQRTQFSYDPETSAALPAPQPVNRIGEEQRAMALWVKAKGRNKLIHVDQSYAMAAEETPLEERKLWARLSLPFFAPMQDVQKEAEGDKVKFPTLPSASEDKDMTSYIIPPLSPPRPSTLAKAATLAAFPDASASSLPDPPSVVLLMEVPMLGEFWRGDLSLCIERARRADALASETLSQLLGGFRARERRRSSLQTDKALLYGVRKVIRKIWTPSTFAWKDEKLYKGFVRGSRESKRESGRGKSHAADVPAFAGERERDVEVESAPGSGLLQVKQEPGVGGVGAVPGEVLVKVESGVTGSAVQTGGGDLPEGQADSPMDQGSDQVSVTQSQGISTPAASQAVSDVDHTQSQSQSSPVAPAVAAPETPVPSSPVVTVPSVPSASTAPSIPSAPVAVDGDVEMDGSGEVSVDLLGTQMSPGTATLDDESGGASVAGEQEASPSVSAPVPESTAVVAETETEAPVTDTASTNPAVSGVQGTSPATTSAGAPTGGEGAGGTDGSKPDAAPAPAPTSAPASVPPTPRDYSILDMSPRAPGTGRMRQQEDALEVAQRKVTTAMKGILMSTPSLDPRTATQHQRASGEDEVLVRLRRHQEELPVLVRSNRTTWQRVRRDYLEQRERDRQHRADMAALEGVYMQYGRMVSVAVHKTQTCVNPGTNAIGAYGAVLHTAKSDNMIQLSRANLSMTLMICNQAGLDLGPHWDPRGSPMCAYLSDAERAKYGLNKDGVCVKAQEGEKEEKEKDGKGAEVCVSVSAESGAGLGGQEKAEAEGETVAEGVSGSVPVGGDVPMVPSGDSSAPVPAADVSVEATAVDEPVPSPPVAMDTPITTTGAKEDTPSSSVTDKGDAEADKASTPAWTPWDPSFLPTGHEEPMPLVLVKPVKAGKGGKGAKGQTGGAVTKADKTTPEPTPSQLDTSGTAPKTSASEAVPPDAEGEGEGVSADTRKTLDPPASEGGKFPGGVGTTSQGDGDCDVQSGLGLGSVEDSTARDVSAVVGSLLDMTMVGVGREREREREREHGSGLDSGRSTPGDMGASPSVDRERGGGGSDRSVTAKQMMMSSLSSKTVAVPTGHGPSEHYTDSVLLDPTLHSSLPSSLIEDDPVPEGGEASDHSAKVPSADRDVDMGVDGSGVTCPIPPSDNGPGGAADASGDVEMTGTQDQTDAYSASPYPSQSMDGDLDAEREGDDPDSMASGLGLGLGLGVSRGYGSYY</sequence>
<feature type="compositionally biased region" description="Low complexity" evidence="1">
    <location>
        <begin position="419"/>
        <end position="443"/>
    </location>
</feature>
<feature type="compositionally biased region" description="Basic residues" evidence="1">
    <location>
        <begin position="18"/>
        <end position="38"/>
    </location>
</feature>
<feature type="region of interest" description="Disordered" evidence="1">
    <location>
        <begin position="347"/>
        <end position="590"/>
    </location>
</feature>
<feature type="compositionally biased region" description="Polar residues" evidence="1">
    <location>
        <begin position="367"/>
        <end position="390"/>
    </location>
</feature>
<name>A0A9K3CQC7_9EUKA</name>
<feature type="compositionally biased region" description="Polar residues" evidence="1">
    <location>
        <begin position="956"/>
        <end position="971"/>
    </location>
</feature>
<feature type="compositionally biased region" description="Low complexity" evidence="1">
    <location>
        <begin position="818"/>
        <end position="830"/>
    </location>
</feature>
<feature type="compositionally biased region" description="Polar residues" evidence="1">
    <location>
        <begin position="872"/>
        <end position="888"/>
    </location>
</feature>
<reference evidence="2 3" key="1">
    <citation type="journal article" date="2018" name="PLoS ONE">
        <title>The draft genome of Kipferlia bialata reveals reductive genome evolution in fornicate parasites.</title>
        <authorList>
            <person name="Tanifuji G."/>
            <person name="Takabayashi S."/>
            <person name="Kume K."/>
            <person name="Takagi M."/>
            <person name="Nakayama T."/>
            <person name="Kamikawa R."/>
            <person name="Inagaki Y."/>
            <person name="Hashimoto T."/>
        </authorList>
    </citation>
    <scope>NUCLEOTIDE SEQUENCE [LARGE SCALE GENOMIC DNA]</scope>
    <source>
        <strain evidence="2">NY0173</strain>
    </source>
</reference>
<evidence type="ECO:0000313" key="3">
    <source>
        <dbReference type="Proteomes" id="UP000265618"/>
    </source>
</evidence>
<feature type="compositionally biased region" description="Low complexity" evidence="1">
    <location>
        <begin position="397"/>
        <end position="413"/>
    </location>
</feature>
<feature type="compositionally biased region" description="Polar residues" evidence="1">
    <location>
        <begin position="1200"/>
        <end position="1219"/>
    </location>
</feature>
<proteinExistence type="predicted"/>
<feature type="compositionally biased region" description="Low complexity" evidence="1">
    <location>
        <begin position="920"/>
        <end position="929"/>
    </location>
</feature>
<feature type="compositionally biased region" description="Low complexity" evidence="1">
    <location>
        <begin position="485"/>
        <end position="514"/>
    </location>
</feature>
<feature type="compositionally biased region" description="Gly residues" evidence="1">
    <location>
        <begin position="930"/>
        <end position="941"/>
    </location>
</feature>
<feature type="compositionally biased region" description="Gly residues" evidence="1">
    <location>
        <begin position="536"/>
        <end position="546"/>
    </location>
</feature>
<gene>
    <name evidence="2" type="ORF">KIPB_001206</name>
</gene>
<dbReference type="AlphaFoldDB" id="A0A9K3CQC7"/>
<feature type="compositionally biased region" description="Basic and acidic residues" evidence="1">
    <location>
        <begin position="279"/>
        <end position="289"/>
    </location>
</feature>
<feature type="region of interest" description="Disordered" evidence="1">
    <location>
        <begin position="805"/>
        <end position="830"/>
    </location>
</feature>
<feature type="compositionally biased region" description="Low complexity" evidence="1">
    <location>
        <begin position="525"/>
        <end position="535"/>
    </location>
</feature>
<protein>
    <submittedName>
        <fullName evidence="2">Uncharacterized protein</fullName>
    </submittedName>
</protein>
<organism evidence="2 3">
    <name type="scientific">Kipferlia bialata</name>
    <dbReference type="NCBI Taxonomy" id="797122"/>
    <lineage>
        <taxon>Eukaryota</taxon>
        <taxon>Metamonada</taxon>
        <taxon>Carpediemonas-like organisms</taxon>
        <taxon>Kipferlia</taxon>
    </lineage>
</organism>
<accession>A0A9K3CQC7</accession>
<comment type="caution">
    <text evidence="2">The sequence shown here is derived from an EMBL/GenBank/DDBJ whole genome shotgun (WGS) entry which is preliminary data.</text>
</comment>
<feature type="compositionally biased region" description="Basic and acidic residues" evidence="1">
    <location>
        <begin position="1153"/>
        <end position="1168"/>
    </location>
</feature>
<feature type="region of interest" description="Disordered" evidence="1">
    <location>
        <begin position="1"/>
        <end position="39"/>
    </location>
</feature>
<feature type="region of interest" description="Disordered" evidence="1">
    <location>
        <begin position="279"/>
        <end position="326"/>
    </location>
</feature>
<evidence type="ECO:0000256" key="1">
    <source>
        <dbReference type="SAM" id="MobiDB-lite"/>
    </source>
</evidence>
<feature type="region of interest" description="Disordered" evidence="1">
    <location>
        <begin position="860"/>
        <end position="1242"/>
    </location>
</feature>
<feature type="compositionally biased region" description="Pro residues" evidence="1">
    <location>
        <begin position="553"/>
        <end position="569"/>
    </location>
</feature>
<dbReference type="Proteomes" id="UP000265618">
    <property type="component" value="Unassembled WGS sequence"/>
</dbReference>
<keyword evidence="3" id="KW-1185">Reference proteome</keyword>